<dbReference type="RefSeq" id="WP_232001540.1">
    <property type="nucleotide sequence ID" value="NZ_DAMBAO010000004.1"/>
</dbReference>
<keyword evidence="2" id="KW-1185">Reference proteome</keyword>
<evidence type="ECO:0000313" key="2">
    <source>
        <dbReference type="Proteomes" id="UP000187464"/>
    </source>
</evidence>
<name>A0A1R3T9K1_9BACT</name>
<dbReference type="KEGG" id="psac:PSM36_1442"/>
<dbReference type="InterPro" id="IPR018841">
    <property type="entry name" value="DUF2442"/>
</dbReference>
<dbReference type="InterPro" id="IPR001387">
    <property type="entry name" value="Cro/C1-type_HTH"/>
</dbReference>
<evidence type="ECO:0000313" key="1">
    <source>
        <dbReference type="EMBL" id="SCD20264.1"/>
    </source>
</evidence>
<protein>
    <submittedName>
        <fullName evidence="1">Uncharacterized protein</fullName>
    </submittedName>
</protein>
<gene>
    <name evidence="1" type="ORF">PSM36_1442</name>
</gene>
<accession>A0A1R3T9K1</accession>
<dbReference type="Pfam" id="PF10387">
    <property type="entry name" value="DUF2442"/>
    <property type="match status" value="1"/>
</dbReference>
<dbReference type="CDD" id="cd00093">
    <property type="entry name" value="HTH_XRE"/>
    <property type="match status" value="1"/>
</dbReference>
<dbReference type="AlphaFoldDB" id="A0A1R3T9K1"/>
<reference evidence="2" key="1">
    <citation type="submission" date="2016-08" db="EMBL/GenBank/DDBJ databases">
        <authorList>
            <person name="Wibberg D."/>
        </authorList>
    </citation>
    <scope>NUCLEOTIDE SEQUENCE [LARGE SCALE GENOMIC DNA]</scope>
</reference>
<dbReference type="Gene3D" id="3.30.2020.40">
    <property type="entry name" value="Uncharacterised protein PF10387, DUF2442"/>
    <property type="match status" value="1"/>
</dbReference>
<organism evidence="1 2">
    <name type="scientific">Proteiniphilum saccharofermentans</name>
    <dbReference type="NCBI Taxonomy" id="1642647"/>
    <lineage>
        <taxon>Bacteria</taxon>
        <taxon>Pseudomonadati</taxon>
        <taxon>Bacteroidota</taxon>
        <taxon>Bacteroidia</taxon>
        <taxon>Bacteroidales</taxon>
        <taxon>Dysgonomonadaceae</taxon>
        <taxon>Proteiniphilum</taxon>
    </lineage>
</organism>
<sequence>MMETIKNIWFADGRIYVQTSAGDTYSRPLEAFPQLKDATDSQRSNFRIGKFLDDVRWEELDEDIHISSFFDTAEPDTDNEIAHIFNRFPQLNVSEVARSMGINKSLLAKYIYGIKKPSAERTRQIKAALHLLGRELTAV</sequence>
<dbReference type="Proteomes" id="UP000187464">
    <property type="component" value="Chromosome I"/>
</dbReference>
<dbReference type="STRING" id="1642647.PSM36_1442"/>
<dbReference type="EMBL" id="LT605205">
    <property type="protein sequence ID" value="SCD20264.1"/>
    <property type="molecule type" value="Genomic_DNA"/>
</dbReference>
<proteinExistence type="predicted"/>